<accession>A0AAD5TJP4</accession>
<protein>
    <submittedName>
        <fullName evidence="1">Uncharacterized protein</fullName>
    </submittedName>
</protein>
<organism evidence="1 2">
    <name type="scientific">Geranomyces variabilis</name>
    <dbReference type="NCBI Taxonomy" id="109894"/>
    <lineage>
        <taxon>Eukaryota</taxon>
        <taxon>Fungi</taxon>
        <taxon>Fungi incertae sedis</taxon>
        <taxon>Chytridiomycota</taxon>
        <taxon>Chytridiomycota incertae sedis</taxon>
        <taxon>Chytridiomycetes</taxon>
        <taxon>Spizellomycetales</taxon>
        <taxon>Powellomycetaceae</taxon>
        <taxon>Geranomyces</taxon>
    </lineage>
</organism>
<evidence type="ECO:0000313" key="2">
    <source>
        <dbReference type="Proteomes" id="UP001212152"/>
    </source>
</evidence>
<dbReference type="Proteomes" id="UP001212152">
    <property type="component" value="Unassembled WGS sequence"/>
</dbReference>
<gene>
    <name evidence="1" type="ORF">HDU87_003824</name>
</gene>
<evidence type="ECO:0000313" key="1">
    <source>
        <dbReference type="EMBL" id="KAJ3178046.1"/>
    </source>
</evidence>
<dbReference type="EMBL" id="JADGJQ010000029">
    <property type="protein sequence ID" value="KAJ3178046.1"/>
    <property type="molecule type" value="Genomic_DNA"/>
</dbReference>
<reference evidence="1" key="1">
    <citation type="submission" date="2020-05" db="EMBL/GenBank/DDBJ databases">
        <title>Phylogenomic resolution of chytrid fungi.</title>
        <authorList>
            <person name="Stajich J.E."/>
            <person name="Amses K."/>
            <person name="Simmons R."/>
            <person name="Seto K."/>
            <person name="Myers J."/>
            <person name="Bonds A."/>
            <person name="Quandt C.A."/>
            <person name="Barry K."/>
            <person name="Liu P."/>
            <person name="Grigoriev I."/>
            <person name="Longcore J.E."/>
            <person name="James T.Y."/>
        </authorList>
    </citation>
    <scope>NUCLEOTIDE SEQUENCE</scope>
    <source>
        <strain evidence="1">JEL0379</strain>
    </source>
</reference>
<keyword evidence="2" id="KW-1185">Reference proteome</keyword>
<comment type="caution">
    <text evidence="1">The sequence shown here is derived from an EMBL/GenBank/DDBJ whole genome shotgun (WGS) entry which is preliminary data.</text>
</comment>
<dbReference type="AlphaFoldDB" id="A0AAD5TJP4"/>
<sequence length="231" mass="25363">MSVHAAVSHRCTVFDREGNGIGNRTDSIRLCTVAPEWGFPAALRHAVRTAIVRTGIPNPSALQSLLVEPQPGPTHSPLDIYTLLETQFLHTTPHKDIILAQMANAATLSIDVKRAFWAAPAVYAVLMKGFSRAMRVVKKELKRDVNVEGQVVSADRVLPDLPWPFAKELCPAVRRCEQGDDVGEAPQPAPVDECAVETAVSVWARTMDLLKAMLFDGELVPKRRLAVSEIR</sequence>
<proteinExistence type="predicted"/>
<name>A0AAD5TJP4_9FUNG</name>